<dbReference type="Ensembl" id="ENSCSET00000010456.1">
    <property type="protein sequence ID" value="ENSCSEP00000010332.1"/>
    <property type="gene ID" value="ENSCSEG00000006626.1"/>
</dbReference>
<proteinExistence type="predicted"/>
<name>A0A3P8V721_CYNSE</name>
<dbReference type="InParanoid" id="A0A3P8V721"/>
<protein>
    <submittedName>
        <fullName evidence="1">Uncharacterized protein</fullName>
    </submittedName>
</protein>
<reference evidence="1" key="2">
    <citation type="submission" date="2025-08" db="UniProtKB">
        <authorList>
            <consortium name="Ensembl"/>
        </authorList>
    </citation>
    <scope>IDENTIFICATION</scope>
</reference>
<dbReference type="Proteomes" id="UP000265120">
    <property type="component" value="Chromosome 9"/>
</dbReference>
<dbReference type="AlphaFoldDB" id="A0A3P8V721"/>
<evidence type="ECO:0000313" key="2">
    <source>
        <dbReference type="Proteomes" id="UP000265120"/>
    </source>
</evidence>
<keyword evidence="2" id="KW-1185">Reference proteome</keyword>
<accession>A0A3P8V721</accession>
<reference evidence="1" key="3">
    <citation type="submission" date="2025-09" db="UniProtKB">
        <authorList>
            <consortium name="Ensembl"/>
        </authorList>
    </citation>
    <scope>IDENTIFICATION</scope>
</reference>
<reference evidence="1 2" key="1">
    <citation type="journal article" date="2014" name="Nat. Genet.">
        <title>Whole-genome sequence of a flatfish provides insights into ZW sex chromosome evolution and adaptation to a benthic lifestyle.</title>
        <authorList>
            <person name="Chen S."/>
            <person name="Zhang G."/>
            <person name="Shao C."/>
            <person name="Huang Q."/>
            <person name="Liu G."/>
            <person name="Zhang P."/>
            <person name="Song W."/>
            <person name="An N."/>
            <person name="Chalopin D."/>
            <person name="Volff J.N."/>
            <person name="Hong Y."/>
            <person name="Li Q."/>
            <person name="Sha Z."/>
            <person name="Zhou H."/>
            <person name="Xie M."/>
            <person name="Yu Q."/>
            <person name="Liu Y."/>
            <person name="Xiang H."/>
            <person name="Wang N."/>
            <person name="Wu K."/>
            <person name="Yang C."/>
            <person name="Zhou Q."/>
            <person name="Liao X."/>
            <person name="Yang L."/>
            <person name="Hu Q."/>
            <person name="Zhang J."/>
            <person name="Meng L."/>
            <person name="Jin L."/>
            <person name="Tian Y."/>
            <person name="Lian J."/>
            <person name="Yang J."/>
            <person name="Miao G."/>
            <person name="Liu S."/>
            <person name="Liang Z."/>
            <person name="Yan F."/>
            <person name="Li Y."/>
            <person name="Sun B."/>
            <person name="Zhang H."/>
            <person name="Zhang J."/>
            <person name="Zhu Y."/>
            <person name="Du M."/>
            <person name="Zhao Y."/>
            <person name="Schartl M."/>
            <person name="Tang Q."/>
            <person name="Wang J."/>
        </authorList>
    </citation>
    <scope>NUCLEOTIDE SEQUENCE</scope>
</reference>
<evidence type="ECO:0000313" key="1">
    <source>
        <dbReference type="Ensembl" id="ENSCSEP00000010332.1"/>
    </source>
</evidence>
<organism evidence="1 2">
    <name type="scientific">Cynoglossus semilaevis</name>
    <name type="common">Tongue sole</name>
    <dbReference type="NCBI Taxonomy" id="244447"/>
    <lineage>
        <taxon>Eukaryota</taxon>
        <taxon>Metazoa</taxon>
        <taxon>Chordata</taxon>
        <taxon>Craniata</taxon>
        <taxon>Vertebrata</taxon>
        <taxon>Euteleostomi</taxon>
        <taxon>Actinopterygii</taxon>
        <taxon>Neopterygii</taxon>
        <taxon>Teleostei</taxon>
        <taxon>Neoteleostei</taxon>
        <taxon>Acanthomorphata</taxon>
        <taxon>Carangaria</taxon>
        <taxon>Pleuronectiformes</taxon>
        <taxon>Pleuronectoidei</taxon>
        <taxon>Cynoglossidae</taxon>
        <taxon>Cynoglossinae</taxon>
        <taxon>Cynoglossus</taxon>
    </lineage>
</organism>
<sequence length="109" mass="12431">LYIIFVTHRKQTPTEIGWRHPNTQKLFPRASLAEMKNVCPRCHCTEETWRIAEGHHRSTIKLMADVHAKHKPKMLSFLDTGQQALGRVMVIIMSRASNPNVSSAGLQDE</sequence>